<protein>
    <submittedName>
        <fullName evidence="6">HK97 family phage prohead protease</fullName>
    </submittedName>
</protein>
<evidence type="ECO:0000256" key="2">
    <source>
        <dbReference type="ARBA" id="ARBA00022670"/>
    </source>
</evidence>
<keyword evidence="1" id="KW-1188">Viral release from host cell</keyword>
<dbReference type="EMBL" id="CP136798">
    <property type="protein sequence ID" value="XCN12252.1"/>
    <property type="molecule type" value="Genomic_DNA"/>
</dbReference>
<feature type="compositionally biased region" description="Low complexity" evidence="4">
    <location>
        <begin position="439"/>
        <end position="457"/>
    </location>
</feature>
<evidence type="ECO:0000313" key="6">
    <source>
        <dbReference type="EMBL" id="XCN12252.1"/>
    </source>
</evidence>
<dbReference type="GO" id="GO:0006508">
    <property type="term" value="P:proteolysis"/>
    <property type="evidence" value="ECO:0007669"/>
    <property type="project" value="UniProtKB-KW"/>
</dbReference>
<feature type="region of interest" description="Disordered" evidence="4">
    <location>
        <begin position="348"/>
        <end position="392"/>
    </location>
</feature>
<evidence type="ECO:0000259" key="5">
    <source>
        <dbReference type="Pfam" id="PF04586"/>
    </source>
</evidence>
<feature type="compositionally biased region" description="Basic and acidic residues" evidence="4">
    <location>
        <begin position="383"/>
        <end position="392"/>
    </location>
</feature>
<feature type="compositionally biased region" description="Low complexity" evidence="4">
    <location>
        <begin position="404"/>
        <end position="415"/>
    </location>
</feature>
<dbReference type="InterPro" id="IPR054613">
    <property type="entry name" value="Peptidase_S78_dom"/>
</dbReference>
<feature type="region of interest" description="Disordered" evidence="4">
    <location>
        <begin position="404"/>
        <end position="457"/>
    </location>
</feature>
<dbReference type="SUPFAM" id="SSF52540">
    <property type="entry name" value="P-loop containing nucleoside triphosphate hydrolases"/>
    <property type="match status" value="1"/>
</dbReference>
<evidence type="ECO:0000256" key="1">
    <source>
        <dbReference type="ARBA" id="ARBA00022612"/>
    </source>
</evidence>
<dbReference type="Gene3D" id="3.40.50.300">
    <property type="entry name" value="P-loop containing nucleotide triphosphate hydrolases"/>
    <property type="match status" value="1"/>
</dbReference>
<dbReference type="AlphaFoldDB" id="A0AAU8K8L7"/>
<dbReference type="RefSeq" id="WP_354596081.1">
    <property type="nucleotide sequence ID" value="NZ_CP136798.1"/>
</dbReference>
<name>A0AAU8K8L7_9ACTN</name>
<evidence type="ECO:0000256" key="4">
    <source>
        <dbReference type="SAM" id="MobiDB-lite"/>
    </source>
</evidence>
<evidence type="ECO:0000256" key="3">
    <source>
        <dbReference type="ARBA" id="ARBA00022801"/>
    </source>
</evidence>
<feature type="compositionally biased region" description="Basic and acidic residues" evidence="4">
    <location>
        <begin position="351"/>
        <end position="361"/>
    </location>
</feature>
<dbReference type="InterPro" id="IPR027417">
    <property type="entry name" value="P-loop_NTPase"/>
</dbReference>
<dbReference type="Pfam" id="PF04586">
    <property type="entry name" value="Peptidase_S78"/>
    <property type="match status" value="1"/>
</dbReference>
<dbReference type="GO" id="GO:0008233">
    <property type="term" value="F:peptidase activity"/>
    <property type="evidence" value="ECO:0007669"/>
    <property type="project" value="UniProtKB-KW"/>
</dbReference>
<feature type="domain" description="Prohead serine protease" evidence="5">
    <location>
        <begin position="164"/>
        <end position="309"/>
    </location>
</feature>
<sequence>MAGITVVVGPPCAGKSTYVAEHRAADHVVVDFDKLATSFGSTTPHASVGAIREVAFAARKAAISRVTKGVESDAWIIHTTPRPDQITRYRELGADLVLLDPGLDECLARAEADGRPDGTADAIRQWYDAPPQLDAEKRYTGMRTKDFTARVKAAGTADGLAEGQFVALVSVFGNEDSVGDVVKPGAFTETLAEWGAKGDPIPVIWAHKWGDPFAHVGRVLKAVETLEGLEVTGQIDDLTGDDENPTAKQVYRLLKGRRVTQFSFAYDELKSAWVRDDNHRWGGYWELQQLKLHEVGPCLVGANQETELLAAKAEGLARGAKAGRVLSQANYDSLATAHAAIGEVLAAATPEDGKARTESGRPDPAADGVEPSAEPETPPAKDAAGHDELEARIARLVAAELAKSAAVNNDSSSANDETTTDPRDEPSPEGDNAKAAAASSRLRTELGLLELDLSLTE</sequence>
<dbReference type="InterPro" id="IPR006433">
    <property type="entry name" value="Prohead_protease"/>
</dbReference>
<dbReference type="NCBIfam" id="TIGR01543">
    <property type="entry name" value="proheadase_HK97"/>
    <property type="match status" value="1"/>
</dbReference>
<reference evidence="6" key="1">
    <citation type="submission" date="2023-10" db="EMBL/GenBank/DDBJ databases">
        <title>Complete genome sequence of Streptomyces sp. JL1001.</title>
        <authorList>
            <person name="Jiang L."/>
        </authorList>
    </citation>
    <scope>NUCLEOTIDE SEQUENCE</scope>
    <source>
        <strain evidence="6">JL1001</strain>
    </source>
</reference>
<organism evidence="6">
    <name type="scientific">Streptomyces sp. JL1001</name>
    <dbReference type="NCBI Taxonomy" id="3078227"/>
    <lineage>
        <taxon>Bacteria</taxon>
        <taxon>Bacillati</taxon>
        <taxon>Actinomycetota</taxon>
        <taxon>Actinomycetes</taxon>
        <taxon>Kitasatosporales</taxon>
        <taxon>Streptomycetaceae</taxon>
        <taxon>Streptomyces</taxon>
    </lineage>
</organism>
<accession>A0AAU8K8L7</accession>
<keyword evidence="2 6" id="KW-0645">Protease</keyword>
<keyword evidence="3" id="KW-0378">Hydrolase</keyword>
<proteinExistence type="predicted"/>
<gene>
    <name evidence="6" type="ORF">R1Y80_00765</name>
</gene>